<organism evidence="2 3">
    <name type="scientific">Erythrobacter westpacificensis</name>
    <dbReference type="NCBI Taxonomy" id="1055231"/>
    <lineage>
        <taxon>Bacteria</taxon>
        <taxon>Pseudomonadati</taxon>
        <taxon>Pseudomonadota</taxon>
        <taxon>Alphaproteobacteria</taxon>
        <taxon>Sphingomonadales</taxon>
        <taxon>Erythrobacteraceae</taxon>
        <taxon>Erythrobacter/Porphyrobacter group</taxon>
        <taxon>Erythrobacter</taxon>
    </lineage>
</organism>
<evidence type="ECO:0000256" key="1">
    <source>
        <dbReference type="SAM" id="SignalP"/>
    </source>
</evidence>
<dbReference type="Gene3D" id="2.60.120.380">
    <property type="match status" value="1"/>
</dbReference>
<sequence length="410" mass="42974">MHKTIRHAALFAGAALIASTAHAQVRNLDGEQSDVRVFQGTVAGEAAVFTVTLPADTGLQVDAIATGDLDPVLRVKDGSGALLGENDDFGDELNSRVMIGASDRSRRLTIEVDSFDAEWAGDGESSGGTFDLRLSTSDYVDVGTRAVTYGARETGTLMGGEHLFTIRGEAGEAVEVALIATDDALDPYLELRDPAGESVAFDDDGGGDLNALLRHTFAQDGTYTIVATGFGESTGAYRLRVREQREVPAQLPLQVIGISDEATGVLAQGWDEAGDATLMPSYIDYQLSEEAKAAIRAGNGELSIRMTGGGESDPDFGGTIDPYIELGFDTPLGFAVVESDDDGAGDLDALLPVDLGLLAGEPGLLDKLRIRAQGYGGSGGEYTLFITPGMAERAEQAWSDAAAIEEVADD</sequence>
<dbReference type="RefSeq" id="WP_346032264.1">
    <property type="nucleotide sequence ID" value="NZ_BAABHV010000009.1"/>
</dbReference>
<protein>
    <recommendedName>
        <fullName evidence="4">Peptidase C-terminal archaeal/bacterial domain-containing protein</fullName>
    </recommendedName>
</protein>
<feature type="chain" id="PRO_5047010064" description="Peptidase C-terminal archaeal/bacterial domain-containing protein" evidence="1">
    <location>
        <begin position="24"/>
        <end position="410"/>
    </location>
</feature>
<evidence type="ECO:0008006" key="4">
    <source>
        <dbReference type="Google" id="ProtNLM"/>
    </source>
</evidence>
<name>A0ABP9K8D3_9SPHN</name>
<feature type="signal peptide" evidence="1">
    <location>
        <begin position="1"/>
        <end position="23"/>
    </location>
</feature>
<gene>
    <name evidence="2" type="ORF">GCM10023208_12680</name>
</gene>
<comment type="caution">
    <text evidence="2">The sequence shown here is derived from an EMBL/GenBank/DDBJ whole genome shotgun (WGS) entry which is preliminary data.</text>
</comment>
<accession>A0ABP9K8D3</accession>
<proteinExistence type="predicted"/>
<dbReference type="EMBL" id="BAABHV010000009">
    <property type="protein sequence ID" value="GAA5052128.1"/>
    <property type="molecule type" value="Genomic_DNA"/>
</dbReference>
<dbReference type="Proteomes" id="UP001500518">
    <property type="component" value="Unassembled WGS sequence"/>
</dbReference>
<reference evidence="3" key="1">
    <citation type="journal article" date="2019" name="Int. J. Syst. Evol. Microbiol.">
        <title>The Global Catalogue of Microorganisms (GCM) 10K type strain sequencing project: providing services to taxonomists for standard genome sequencing and annotation.</title>
        <authorList>
            <consortium name="The Broad Institute Genomics Platform"/>
            <consortium name="The Broad Institute Genome Sequencing Center for Infectious Disease"/>
            <person name="Wu L."/>
            <person name="Ma J."/>
        </authorList>
    </citation>
    <scope>NUCLEOTIDE SEQUENCE [LARGE SCALE GENOMIC DNA]</scope>
    <source>
        <strain evidence="3">JCM 18014</strain>
    </source>
</reference>
<keyword evidence="1" id="KW-0732">Signal</keyword>
<evidence type="ECO:0000313" key="3">
    <source>
        <dbReference type="Proteomes" id="UP001500518"/>
    </source>
</evidence>
<evidence type="ECO:0000313" key="2">
    <source>
        <dbReference type="EMBL" id="GAA5052128.1"/>
    </source>
</evidence>
<keyword evidence="3" id="KW-1185">Reference proteome</keyword>